<dbReference type="PANTHER" id="PTHR33376:SF15">
    <property type="entry name" value="BLL6794 PROTEIN"/>
    <property type="match status" value="1"/>
</dbReference>
<dbReference type="GO" id="GO:0055085">
    <property type="term" value="P:transmembrane transport"/>
    <property type="evidence" value="ECO:0007669"/>
    <property type="project" value="InterPro"/>
</dbReference>
<dbReference type="CDD" id="cd13665">
    <property type="entry name" value="PBP2_TRAP_Dctp3_4"/>
    <property type="match status" value="1"/>
</dbReference>
<proteinExistence type="predicted"/>
<sequence length="400" mass="43872">MASINVEDHRRRTPRKSRAGKPPFTRSTPLPRLTGLDDFKQTIKKETMKTTDRHSHRRSARPSPAALLAACAALVLGTPAVHAQDKPVQLKLSSWVPAQHPLNPALQAWADDIKKASNGSITAILFPSEQLGKAFDHYDMARDGIADFSYVNPGYQPGRFPVMAGASLPFLFANGKEGSAAIDDWYRNYAAKEMKDVKYCFAFVHDPGTFHSRKKITLPTDIKGMKVRPATSTVGQLITSLGGTNVQASAPESRDMLERGVADAITFPWGSIGLFGIDKVVKYHMDAPLYVTPFVWVMNKGKYDAMSAGQKKVIDDHCTSEWAQKVAGPWADFEFGGRAKIAAQSGHEVYKLTPEQLDAWRKAAAPSEAQWAESVKKVGEDPKAVMDALKGSLTKYKSAL</sequence>
<dbReference type="PANTHER" id="PTHR33376">
    <property type="match status" value="1"/>
</dbReference>
<gene>
    <name evidence="3" type="ordered locus">Varpa_4525</name>
</gene>
<dbReference type="eggNOG" id="COG1638">
    <property type="taxonomic scope" value="Bacteria"/>
</dbReference>
<dbReference type="InterPro" id="IPR018389">
    <property type="entry name" value="DctP_fam"/>
</dbReference>
<name>E6UV98_VARPE</name>
<evidence type="ECO:0000256" key="2">
    <source>
        <dbReference type="SAM" id="MobiDB-lite"/>
    </source>
</evidence>
<evidence type="ECO:0000313" key="3">
    <source>
        <dbReference type="EMBL" id="ADU38692.1"/>
    </source>
</evidence>
<protein>
    <submittedName>
        <fullName evidence="3">Extracellular solute-binding protein, family 7</fullName>
    </submittedName>
</protein>
<dbReference type="Gene3D" id="3.40.190.170">
    <property type="entry name" value="Bacterial extracellular solute-binding protein, family 7"/>
    <property type="match status" value="1"/>
</dbReference>
<evidence type="ECO:0000256" key="1">
    <source>
        <dbReference type="ARBA" id="ARBA00022729"/>
    </source>
</evidence>
<reference evidence="4" key="1">
    <citation type="submission" date="2010-12" db="EMBL/GenBank/DDBJ databases">
        <title>Complete sequence of Variovorax paradoxus EPS.</title>
        <authorList>
            <consortium name="US DOE Joint Genome Institute"/>
            <person name="Lucas S."/>
            <person name="Copeland A."/>
            <person name="Lapidus A."/>
            <person name="Cheng J.-F."/>
            <person name="Goodwin L."/>
            <person name="Pitluck S."/>
            <person name="Teshima H."/>
            <person name="Detter J.C."/>
            <person name="Han C."/>
            <person name="Tapia R."/>
            <person name="Land M."/>
            <person name="Hauser L."/>
            <person name="Kyrpides N."/>
            <person name="Ivanova N."/>
            <person name="Ovchinnikova G."/>
            <person name="Orwin P."/>
            <person name="Han J.-I.G."/>
            <person name="Woyke T."/>
        </authorList>
    </citation>
    <scope>NUCLEOTIDE SEQUENCE [LARGE SCALE GENOMIC DNA]</scope>
    <source>
        <strain evidence="4">EPS</strain>
    </source>
</reference>
<dbReference type="EMBL" id="CP002417">
    <property type="protein sequence ID" value="ADU38692.1"/>
    <property type="molecule type" value="Genomic_DNA"/>
</dbReference>
<evidence type="ECO:0000313" key="4">
    <source>
        <dbReference type="Proteomes" id="UP000008917"/>
    </source>
</evidence>
<feature type="region of interest" description="Disordered" evidence="2">
    <location>
        <begin position="1"/>
        <end position="33"/>
    </location>
</feature>
<organism evidence="3 4">
    <name type="scientific">Variovorax paradoxus (strain EPS)</name>
    <dbReference type="NCBI Taxonomy" id="595537"/>
    <lineage>
        <taxon>Bacteria</taxon>
        <taxon>Pseudomonadati</taxon>
        <taxon>Pseudomonadota</taxon>
        <taxon>Betaproteobacteria</taxon>
        <taxon>Burkholderiales</taxon>
        <taxon>Comamonadaceae</taxon>
        <taxon>Variovorax</taxon>
    </lineage>
</organism>
<reference evidence="3 4" key="2">
    <citation type="journal article" date="2013" name="Genome Announc.">
        <title>Genome of the Root-Associated Plant Growth-Promoting Bacterium Variovorax paradoxus Strain EPS.</title>
        <authorList>
            <person name="Han J.I."/>
            <person name="Spain J.C."/>
            <person name="Leadbetter J.R."/>
            <person name="Ovchinnikova G."/>
            <person name="Goodwin L.A."/>
            <person name="Han C.S."/>
            <person name="Woyke T."/>
            <person name="Davenport K.W."/>
            <person name="Orwin P.M."/>
        </authorList>
    </citation>
    <scope>NUCLEOTIDE SEQUENCE [LARGE SCALE GENOMIC DNA]</scope>
    <source>
        <strain evidence="3 4">EPS</strain>
    </source>
</reference>
<accession>E6UV98</accession>
<dbReference type="STRING" id="595537.Varpa_4525"/>
<dbReference type="NCBIfam" id="NF037995">
    <property type="entry name" value="TRAP_S1"/>
    <property type="match status" value="1"/>
</dbReference>
<dbReference type="Proteomes" id="UP000008917">
    <property type="component" value="Chromosome"/>
</dbReference>
<dbReference type="InterPro" id="IPR038404">
    <property type="entry name" value="TRAP_DctP_sf"/>
</dbReference>
<dbReference type="AlphaFoldDB" id="E6UV98"/>
<dbReference type="KEGG" id="vpe:Varpa_4525"/>
<feature type="compositionally biased region" description="Basic and acidic residues" evidence="2">
    <location>
        <begin position="1"/>
        <end position="10"/>
    </location>
</feature>
<dbReference type="Pfam" id="PF03480">
    <property type="entry name" value="DctP"/>
    <property type="match status" value="1"/>
</dbReference>
<dbReference type="HOGENOM" id="CLU_036176_2_0_4"/>
<keyword evidence="1" id="KW-0732">Signal</keyword>